<name>A0AAW2R2V9_SESRA</name>
<dbReference type="PRINTS" id="PR00367">
    <property type="entry name" value="ETHRSPELEMNT"/>
</dbReference>
<dbReference type="AlphaFoldDB" id="A0AAW2R2V9"/>
<keyword evidence="6" id="KW-0804">Transcription</keyword>
<dbReference type="InterPro" id="IPR016177">
    <property type="entry name" value="DNA-bd_dom_sf"/>
</dbReference>
<dbReference type="GO" id="GO:0005634">
    <property type="term" value="C:nucleus"/>
    <property type="evidence" value="ECO:0007669"/>
    <property type="project" value="UniProtKB-SubCell"/>
</dbReference>
<dbReference type="SMART" id="SM00380">
    <property type="entry name" value="AP2"/>
    <property type="match status" value="1"/>
</dbReference>
<evidence type="ECO:0000256" key="5">
    <source>
        <dbReference type="ARBA" id="ARBA00023159"/>
    </source>
</evidence>
<dbReference type="GO" id="GO:0006952">
    <property type="term" value="P:defense response"/>
    <property type="evidence" value="ECO:0007669"/>
    <property type="project" value="UniProtKB-KW"/>
</dbReference>
<evidence type="ECO:0000256" key="7">
    <source>
        <dbReference type="ARBA" id="ARBA00023242"/>
    </source>
</evidence>
<keyword evidence="7" id="KW-0539">Nucleus</keyword>
<dbReference type="GO" id="GO:0003677">
    <property type="term" value="F:DNA binding"/>
    <property type="evidence" value="ECO:0007669"/>
    <property type="project" value="UniProtKB-KW"/>
</dbReference>
<dbReference type="PROSITE" id="PS51032">
    <property type="entry name" value="AP2_ERF"/>
    <property type="match status" value="1"/>
</dbReference>
<gene>
    <name evidence="11" type="ORF">Sradi_3355100</name>
</gene>
<proteinExistence type="inferred from homology"/>
<comment type="similarity">
    <text evidence="8">Belongs to the AP2/ERF transcription factor family. ERF subfamily.</text>
</comment>
<feature type="compositionally biased region" description="Low complexity" evidence="9">
    <location>
        <begin position="7"/>
        <end position="19"/>
    </location>
</feature>
<keyword evidence="4" id="KW-0238">DNA-binding</keyword>
<feature type="region of interest" description="Disordered" evidence="9">
    <location>
        <begin position="1"/>
        <end position="57"/>
    </location>
</feature>
<dbReference type="Gene3D" id="3.30.730.10">
    <property type="entry name" value="AP2/ERF domain"/>
    <property type="match status" value="1"/>
</dbReference>
<dbReference type="SUPFAM" id="SSF54171">
    <property type="entry name" value="DNA-binding domain"/>
    <property type="match status" value="1"/>
</dbReference>
<reference evidence="11" key="2">
    <citation type="journal article" date="2024" name="Plant">
        <title>Genomic evolution and insights into agronomic trait innovations of Sesamum species.</title>
        <authorList>
            <person name="Miao H."/>
            <person name="Wang L."/>
            <person name="Qu L."/>
            <person name="Liu H."/>
            <person name="Sun Y."/>
            <person name="Le M."/>
            <person name="Wang Q."/>
            <person name="Wei S."/>
            <person name="Zheng Y."/>
            <person name="Lin W."/>
            <person name="Duan Y."/>
            <person name="Cao H."/>
            <person name="Xiong S."/>
            <person name="Wang X."/>
            <person name="Wei L."/>
            <person name="Li C."/>
            <person name="Ma Q."/>
            <person name="Ju M."/>
            <person name="Zhao R."/>
            <person name="Li G."/>
            <person name="Mu C."/>
            <person name="Tian Q."/>
            <person name="Mei H."/>
            <person name="Zhang T."/>
            <person name="Gao T."/>
            <person name="Zhang H."/>
        </authorList>
    </citation>
    <scope>NUCLEOTIDE SEQUENCE</scope>
    <source>
        <strain evidence="11">G02</strain>
    </source>
</reference>
<feature type="region of interest" description="Disordered" evidence="9">
    <location>
        <begin position="129"/>
        <end position="183"/>
    </location>
</feature>
<feature type="compositionally biased region" description="Low complexity" evidence="9">
    <location>
        <begin position="149"/>
        <end position="179"/>
    </location>
</feature>
<keyword evidence="3" id="KW-0805">Transcription regulation</keyword>
<dbReference type="FunFam" id="3.30.730.10:FF:000001">
    <property type="entry name" value="Ethylene-responsive transcription factor 2"/>
    <property type="match status" value="1"/>
</dbReference>
<dbReference type="GO" id="GO:0003700">
    <property type="term" value="F:DNA-binding transcription factor activity"/>
    <property type="evidence" value="ECO:0007669"/>
    <property type="project" value="InterPro"/>
</dbReference>
<keyword evidence="2" id="KW-0611">Plant defense</keyword>
<dbReference type="PANTHER" id="PTHR31985">
    <property type="entry name" value="ETHYLENE-RESPONSIVE TRANSCRIPTION FACTOR ERF042-RELATED"/>
    <property type="match status" value="1"/>
</dbReference>
<evidence type="ECO:0000256" key="3">
    <source>
        <dbReference type="ARBA" id="ARBA00023015"/>
    </source>
</evidence>
<keyword evidence="5" id="KW-0010">Activator</keyword>
<accession>A0AAW2R2V9</accession>
<dbReference type="InterPro" id="IPR051032">
    <property type="entry name" value="AP2/ERF_TF_ERF_subfamily"/>
</dbReference>
<dbReference type="CDD" id="cd00018">
    <property type="entry name" value="AP2"/>
    <property type="match status" value="1"/>
</dbReference>
<evidence type="ECO:0000259" key="10">
    <source>
        <dbReference type="PROSITE" id="PS51032"/>
    </source>
</evidence>
<evidence type="ECO:0000256" key="9">
    <source>
        <dbReference type="SAM" id="MobiDB-lite"/>
    </source>
</evidence>
<comment type="caution">
    <text evidence="11">The sequence shown here is derived from an EMBL/GenBank/DDBJ whole genome shotgun (WGS) entry which is preliminary data.</text>
</comment>
<dbReference type="InterPro" id="IPR001471">
    <property type="entry name" value="AP2/ERF_dom"/>
</dbReference>
<organism evidence="11">
    <name type="scientific">Sesamum radiatum</name>
    <name type="common">Black benniseed</name>
    <dbReference type="NCBI Taxonomy" id="300843"/>
    <lineage>
        <taxon>Eukaryota</taxon>
        <taxon>Viridiplantae</taxon>
        <taxon>Streptophyta</taxon>
        <taxon>Embryophyta</taxon>
        <taxon>Tracheophyta</taxon>
        <taxon>Spermatophyta</taxon>
        <taxon>Magnoliopsida</taxon>
        <taxon>eudicotyledons</taxon>
        <taxon>Gunneridae</taxon>
        <taxon>Pentapetalae</taxon>
        <taxon>asterids</taxon>
        <taxon>lamiids</taxon>
        <taxon>Lamiales</taxon>
        <taxon>Pedaliaceae</taxon>
        <taxon>Sesamum</taxon>
    </lineage>
</organism>
<evidence type="ECO:0000256" key="1">
    <source>
        <dbReference type="ARBA" id="ARBA00004123"/>
    </source>
</evidence>
<evidence type="ECO:0000256" key="4">
    <source>
        <dbReference type="ARBA" id="ARBA00023125"/>
    </source>
</evidence>
<evidence type="ECO:0000256" key="8">
    <source>
        <dbReference type="ARBA" id="ARBA00024343"/>
    </source>
</evidence>
<dbReference type="Pfam" id="PF00847">
    <property type="entry name" value="AP2"/>
    <property type="match status" value="1"/>
</dbReference>
<dbReference type="PANTHER" id="PTHR31985:SF292">
    <property type="entry name" value="AP2_ERF DOMAIN-CONTAINING PROTEIN"/>
    <property type="match status" value="1"/>
</dbReference>
<sequence>MAEQPASEPESSTTTGSGPKNLLKRARDSDDPDVGEGGKKRSRGRNSSSNDSKHPVYRGVRMRAWGKWVTEIREPRKKSRIWLGTFATPEMAARAHDVAALAIKGSSAILNFPEISELLPRPVTCSPRDVQAAATKAAHMDHLNPRPSSPSATSSSSSSSSSSLVSAATTSSSDVSTTAPEELGEIVELPELGSSYEWVDPTREEFLLGQDVGWECYNQPWLDGLEGYSLFLEENAVLEAEDVMSSNFEGLLSKHHC</sequence>
<evidence type="ECO:0000256" key="6">
    <source>
        <dbReference type="ARBA" id="ARBA00023163"/>
    </source>
</evidence>
<evidence type="ECO:0000256" key="2">
    <source>
        <dbReference type="ARBA" id="ARBA00022821"/>
    </source>
</evidence>
<dbReference type="EMBL" id="JACGWJ010000014">
    <property type="protein sequence ID" value="KAL0374394.1"/>
    <property type="molecule type" value="Genomic_DNA"/>
</dbReference>
<comment type="subcellular location">
    <subcellularLocation>
        <location evidence="1">Nucleus</location>
    </subcellularLocation>
</comment>
<feature type="domain" description="AP2/ERF" evidence="10">
    <location>
        <begin position="56"/>
        <end position="113"/>
    </location>
</feature>
<protein>
    <submittedName>
        <fullName evidence="11">Dehydration-responsive element-binding protein 3</fullName>
    </submittedName>
</protein>
<evidence type="ECO:0000313" key="11">
    <source>
        <dbReference type="EMBL" id="KAL0374394.1"/>
    </source>
</evidence>
<reference evidence="11" key="1">
    <citation type="submission" date="2020-06" db="EMBL/GenBank/DDBJ databases">
        <authorList>
            <person name="Li T."/>
            <person name="Hu X."/>
            <person name="Zhang T."/>
            <person name="Song X."/>
            <person name="Zhang H."/>
            <person name="Dai N."/>
            <person name="Sheng W."/>
            <person name="Hou X."/>
            <person name="Wei L."/>
        </authorList>
    </citation>
    <scope>NUCLEOTIDE SEQUENCE</scope>
    <source>
        <strain evidence="11">G02</strain>
        <tissue evidence="11">Leaf</tissue>
    </source>
</reference>
<dbReference type="InterPro" id="IPR036955">
    <property type="entry name" value="AP2/ERF_dom_sf"/>
</dbReference>